<evidence type="ECO:0000259" key="3">
    <source>
        <dbReference type="Pfam" id="PF13439"/>
    </source>
</evidence>
<name>A0A6N7XV91_9FIRM</name>
<evidence type="ECO:0000259" key="2">
    <source>
        <dbReference type="Pfam" id="PF00534"/>
    </source>
</evidence>
<dbReference type="GO" id="GO:0016757">
    <property type="term" value="F:glycosyltransferase activity"/>
    <property type="evidence" value="ECO:0007669"/>
    <property type="project" value="InterPro"/>
</dbReference>
<proteinExistence type="predicted"/>
<dbReference type="PANTHER" id="PTHR46401:SF2">
    <property type="entry name" value="GLYCOSYLTRANSFERASE WBBK-RELATED"/>
    <property type="match status" value="1"/>
</dbReference>
<dbReference type="Proteomes" id="UP000469523">
    <property type="component" value="Unassembled WGS sequence"/>
</dbReference>
<evidence type="ECO:0000256" key="1">
    <source>
        <dbReference type="ARBA" id="ARBA00022679"/>
    </source>
</evidence>
<organism evidence="4 5">
    <name type="scientific">Tissierella pigra</name>
    <dbReference type="NCBI Taxonomy" id="2607614"/>
    <lineage>
        <taxon>Bacteria</taxon>
        <taxon>Bacillati</taxon>
        <taxon>Bacillota</taxon>
        <taxon>Tissierellia</taxon>
        <taxon>Tissierellales</taxon>
        <taxon>Tissierellaceae</taxon>
        <taxon>Tissierella</taxon>
    </lineage>
</organism>
<protein>
    <submittedName>
        <fullName evidence="4">Glycosyltransferase family 4 protein</fullName>
    </submittedName>
</protein>
<evidence type="ECO:0000313" key="4">
    <source>
        <dbReference type="EMBL" id="MSU00405.1"/>
    </source>
</evidence>
<reference evidence="4 5" key="1">
    <citation type="submission" date="2019-09" db="EMBL/GenBank/DDBJ databases">
        <title>In-depth cultivation of the pig gut microbiome towards novel bacterial diversity and tailored functional studies.</title>
        <authorList>
            <person name="Wylensek D."/>
            <person name="Hitch T.C.A."/>
            <person name="Clavel T."/>
        </authorList>
    </citation>
    <scope>NUCLEOTIDE SEQUENCE [LARGE SCALE GENOMIC DNA]</scope>
    <source>
        <strain evidence="4 5">WCA3-693-APC-4?</strain>
    </source>
</reference>
<dbReference type="Pfam" id="PF13439">
    <property type="entry name" value="Glyco_transf_4"/>
    <property type="match status" value="1"/>
</dbReference>
<dbReference type="RefSeq" id="WP_154438831.1">
    <property type="nucleotide sequence ID" value="NZ_VUNQ01000003.1"/>
</dbReference>
<dbReference type="Gene3D" id="3.40.50.2000">
    <property type="entry name" value="Glycogen Phosphorylase B"/>
    <property type="match status" value="2"/>
</dbReference>
<dbReference type="EMBL" id="VUNQ01000003">
    <property type="protein sequence ID" value="MSU00405.1"/>
    <property type="molecule type" value="Genomic_DNA"/>
</dbReference>
<dbReference type="AlphaFoldDB" id="A0A6N7XV91"/>
<keyword evidence="1 4" id="KW-0808">Transferase</keyword>
<dbReference type="InterPro" id="IPR028098">
    <property type="entry name" value="Glyco_trans_4-like_N"/>
</dbReference>
<evidence type="ECO:0000313" key="5">
    <source>
        <dbReference type="Proteomes" id="UP000469523"/>
    </source>
</evidence>
<accession>A0A6N7XV91</accession>
<dbReference type="InterPro" id="IPR001296">
    <property type="entry name" value="Glyco_trans_1"/>
</dbReference>
<dbReference type="CDD" id="cd03801">
    <property type="entry name" value="GT4_PimA-like"/>
    <property type="match status" value="1"/>
</dbReference>
<sequence length="409" mass="47723">MEMIDMKILHVIAQLPSRTGSGVYYSNMIEEFKKYNYEQKVVFGCQDEYIWKILEHEDQYPVVFKSKEIPFPIAGMSDVMPYENTLYSSMTKDMMDIWKNAFRKRLEKVKKEFNPDIIFSHHLWILTSLVREIFPNTKIIGLCHNTDLRQAKMNPRIKHKYVDKIHELDCIFSASEQQKDEIVKIYGVDRYKIVDVGGGFNQNIFYPPKQKTYTDKIRLVFCAKIDPSKGIYELIEVYKSLGLDDLTLDIIGSPDEENKKKIEEYIKDDSSIKVYNVRDQIALGNELRGKDIFLMPSYYEGLGLMAIESLACGLYVVTTEIEALMTLLGEEIKDSGIIKYVPLPRIYDIDKPVKEDLPEFKENLKGAILTQIDKVRRKEAFHNEMEEKIKSFSWEGLVDNMNHIIRTIL</sequence>
<dbReference type="SUPFAM" id="SSF53756">
    <property type="entry name" value="UDP-Glycosyltransferase/glycogen phosphorylase"/>
    <property type="match status" value="1"/>
</dbReference>
<feature type="domain" description="Glycosyltransferase subfamily 4-like N-terminal" evidence="3">
    <location>
        <begin position="100"/>
        <end position="194"/>
    </location>
</feature>
<comment type="caution">
    <text evidence="4">The sequence shown here is derived from an EMBL/GenBank/DDBJ whole genome shotgun (WGS) entry which is preliminary data.</text>
</comment>
<feature type="domain" description="Glycosyl transferase family 1" evidence="2">
    <location>
        <begin position="207"/>
        <end position="331"/>
    </location>
</feature>
<dbReference type="Pfam" id="PF00534">
    <property type="entry name" value="Glycos_transf_1"/>
    <property type="match status" value="1"/>
</dbReference>
<gene>
    <name evidence="4" type="ORF">FYJ83_02855</name>
</gene>
<keyword evidence="5" id="KW-1185">Reference proteome</keyword>
<dbReference type="PANTHER" id="PTHR46401">
    <property type="entry name" value="GLYCOSYLTRANSFERASE WBBK-RELATED"/>
    <property type="match status" value="1"/>
</dbReference>